<feature type="region of interest" description="Disordered" evidence="1">
    <location>
        <begin position="86"/>
        <end position="153"/>
    </location>
</feature>
<dbReference type="InterPro" id="IPR021202">
    <property type="entry name" value="Rv3654c-like"/>
</dbReference>
<feature type="compositionally biased region" description="Low complexity" evidence="1">
    <location>
        <begin position="111"/>
        <end position="121"/>
    </location>
</feature>
<dbReference type="RefSeq" id="WP_158496486.1">
    <property type="nucleotide sequence ID" value="NZ_JACHNA010000001.1"/>
</dbReference>
<dbReference type="Proteomes" id="UP000540191">
    <property type="component" value="Unassembled WGS sequence"/>
</dbReference>
<dbReference type="AlphaFoldDB" id="A0A7W7GPB1"/>
<feature type="chain" id="PRO_5030577404" evidence="2">
    <location>
        <begin position="28"/>
        <end position="153"/>
    </location>
</feature>
<evidence type="ECO:0000256" key="1">
    <source>
        <dbReference type="SAM" id="MobiDB-lite"/>
    </source>
</evidence>
<proteinExistence type="predicted"/>
<dbReference type="EMBL" id="JACHNA010000001">
    <property type="protein sequence ID" value="MBB4735831.1"/>
    <property type="molecule type" value="Genomic_DNA"/>
</dbReference>
<evidence type="ECO:0000313" key="3">
    <source>
        <dbReference type="EMBL" id="MBB4735831.1"/>
    </source>
</evidence>
<evidence type="ECO:0000313" key="4">
    <source>
        <dbReference type="Proteomes" id="UP000540191"/>
    </source>
</evidence>
<gene>
    <name evidence="3" type="ORF">HDA30_001339</name>
</gene>
<dbReference type="NCBIfam" id="TIGR03816">
    <property type="entry name" value="tadE_like_DECH"/>
    <property type="match status" value="1"/>
</dbReference>
<accession>A0A7W7GPB1</accession>
<keyword evidence="4" id="KW-1185">Reference proteome</keyword>
<evidence type="ECO:0000256" key="2">
    <source>
        <dbReference type="SAM" id="SignalP"/>
    </source>
</evidence>
<keyword evidence="2" id="KW-0732">Signal</keyword>
<name>A0A7W7GPB1_9MICC</name>
<feature type="signal peptide" evidence="2">
    <location>
        <begin position="1"/>
        <end position="27"/>
    </location>
</feature>
<comment type="caution">
    <text evidence="3">The sequence shown here is derived from an EMBL/GenBank/DDBJ whole genome shotgun (WGS) entry which is preliminary data.</text>
</comment>
<sequence>MSGTVTALGSALLGLTACVLVGGVSQAATEDARASAAADLAALAAADAHRGAPGNGGRTGAVDPCPLAASVAARNGTQLAECTVEDSGSVRVTVTSERLFGITARTESRAGPPGDSGLPSSPVSPGPPQDAAPEPSAVSPRDSEPSVPGDRPG</sequence>
<organism evidence="3 4">
    <name type="scientific">Micrococcus cohnii</name>
    <dbReference type="NCBI Taxonomy" id="993416"/>
    <lineage>
        <taxon>Bacteria</taxon>
        <taxon>Bacillati</taxon>
        <taxon>Actinomycetota</taxon>
        <taxon>Actinomycetes</taxon>
        <taxon>Micrococcales</taxon>
        <taxon>Micrococcaceae</taxon>
        <taxon>Micrococcus</taxon>
    </lineage>
</organism>
<protein>
    <submittedName>
        <fullName evidence="3">Secretion/DNA translocation related TadE-like protein</fullName>
    </submittedName>
</protein>
<reference evidence="3 4" key="1">
    <citation type="submission" date="2020-08" db="EMBL/GenBank/DDBJ databases">
        <title>Sequencing the genomes of 1000 actinobacteria strains.</title>
        <authorList>
            <person name="Klenk H.-P."/>
        </authorList>
    </citation>
    <scope>NUCLEOTIDE SEQUENCE [LARGE SCALE GENOMIC DNA]</scope>
    <source>
        <strain evidence="3 4">DSM 23974</strain>
    </source>
</reference>